<dbReference type="Gene3D" id="2.40.128.130">
    <property type="entry name" value="Autotransporter beta-domain"/>
    <property type="match status" value="1"/>
</dbReference>
<dbReference type="NCBIfam" id="TIGR01414">
    <property type="entry name" value="autotrans_barl"/>
    <property type="match status" value="1"/>
</dbReference>
<organism evidence="3 4">
    <name type="scientific">Pararobbsia silviterrae</name>
    <dbReference type="NCBI Taxonomy" id="1792498"/>
    <lineage>
        <taxon>Bacteria</taxon>
        <taxon>Pseudomonadati</taxon>
        <taxon>Pseudomonadota</taxon>
        <taxon>Betaproteobacteria</taxon>
        <taxon>Burkholderiales</taxon>
        <taxon>Burkholderiaceae</taxon>
        <taxon>Pararobbsia</taxon>
    </lineage>
</organism>
<accession>A0A494XSM7</accession>
<feature type="compositionally biased region" description="Polar residues" evidence="1">
    <location>
        <begin position="57"/>
        <end position="66"/>
    </location>
</feature>
<name>A0A494XSM7_9BURK</name>
<dbReference type="SUPFAM" id="SSF103515">
    <property type="entry name" value="Autotransporter"/>
    <property type="match status" value="1"/>
</dbReference>
<dbReference type="InterPro" id="IPR036709">
    <property type="entry name" value="Autotransporte_beta_dom_sf"/>
</dbReference>
<feature type="compositionally biased region" description="Low complexity" evidence="1">
    <location>
        <begin position="641"/>
        <end position="650"/>
    </location>
</feature>
<dbReference type="Pfam" id="PF03797">
    <property type="entry name" value="Autotransporter"/>
    <property type="match status" value="1"/>
</dbReference>
<dbReference type="AlphaFoldDB" id="A0A494XSM7"/>
<reference evidence="3 4" key="1">
    <citation type="submission" date="2018-10" db="EMBL/GenBank/DDBJ databases">
        <title>Robbsia sp. DHC34, isolated from soil.</title>
        <authorList>
            <person name="Gao Z.-H."/>
            <person name="Qiu L.-H."/>
        </authorList>
    </citation>
    <scope>NUCLEOTIDE SEQUENCE [LARGE SCALE GENOMIC DNA]</scope>
    <source>
        <strain evidence="3 4">DHC34</strain>
    </source>
</reference>
<dbReference type="PROSITE" id="PS51208">
    <property type="entry name" value="AUTOTRANSPORTER"/>
    <property type="match status" value="1"/>
</dbReference>
<dbReference type="Proteomes" id="UP000270342">
    <property type="component" value="Unassembled WGS sequence"/>
</dbReference>
<sequence>METAPRDFARLIARLAMTARHPDAERVCARAEPDRIACSPRSARSNASPEKLVPGRSASSYAPEQQRGNAVNHVYRVVWNTARHLFQVAAEVGVARAGTASTRTAAGGTGVRADRVLRVHPIALAAALMSIGAPAFADTAVILNGGTSLDSATPSTTTDYTWTTTDLTINTGSTIAPTDADAVDIFDSLTSFTNNGTLTGAAGPDAAGAGLYLYGVSVGTISNAGTIGGAFGIMLDNDNGATAGSTVGTLTNAAGATISGTNDGIGVIQGSTLTTLNNSGTISATYNGVIADSNGSIGTLNNLTGGVISAQEAVSANDGATIGAIHNAGVIRGSGSAIVGGVGSTIGTITNTGSIEGNVTIDTGDLTIEGGTGTTFGTLTGYGTGTIGRIVTAAGNVDFTGGNLLLNDTIQVSSGYGVVNSGAVLQVNQAISITGDYTQLAGTTLQIGVSDSANAGGTLSDTGYGRLVVSGNAELDPGSNVTLTRTGTSYAFASGQRYVVVDAATADYNVDALNYSATGFTGTITGSESDSAGHDDLVVSLGSGTSTSIPSTRATLPNAIASLDGLARYAGVSDAALLNLYNASMALDSTAASNRAGKQLGPVQPLTLATSAEAPTFDTMGILFNRVDAMRESDAGNTAVSSLSDSSSGSSGAGGSGISTGDVAPAYGVWGQAYGGHASQGARDGLDGYDANYGGMIIGADRKIDDQWTAGGALTFNNTIVNGNDDAAGTSTHINAYGLLGYASYRGSPWYVNVSAGAMSQHYDTTRLIDFPGFNGTAFGVFGGQQYAARAEFGYPLALAGFDVTPRASLTYSYLHQDNYTESGGNGAALAVDATHGTTVRSAIGVDIAKPVSIGHNDLLPSIEVRWIHEYDHSRFQTTSSFAGDPTGATAFTTFGQRPVSDLADVSVGVTLLHARLLDISARYELQAGGGFVSQTGSLRLQHAF</sequence>
<dbReference type="InterPro" id="IPR005546">
    <property type="entry name" value="Autotransporte_beta"/>
</dbReference>
<keyword evidence="4" id="KW-1185">Reference proteome</keyword>
<dbReference type="InterPro" id="IPR006315">
    <property type="entry name" value="OM_autotransptr_brl_dom"/>
</dbReference>
<dbReference type="SMART" id="SM00869">
    <property type="entry name" value="Autotransporter"/>
    <property type="match status" value="1"/>
</dbReference>
<feature type="region of interest" description="Disordered" evidence="1">
    <location>
        <begin position="638"/>
        <end position="657"/>
    </location>
</feature>
<gene>
    <name evidence="3" type="ORF">D7S86_15255</name>
</gene>
<proteinExistence type="predicted"/>
<evidence type="ECO:0000259" key="2">
    <source>
        <dbReference type="PROSITE" id="PS51208"/>
    </source>
</evidence>
<dbReference type="Pfam" id="PF13018">
    <property type="entry name" value="ESPR"/>
    <property type="match status" value="1"/>
</dbReference>
<evidence type="ECO:0000313" key="4">
    <source>
        <dbReference type="Proteomes" id="UP000270342"/>
    </source>
</evidence>
<dbReference type="InterPro" id="IPR024973">
    <property type="entry name" value="ESPR"/>
</dbReference>
<evidence type="ECO:0000256" key="1">
    <source>
        <dbReference type="SAM" id="MobiDB-lite"/>
    </source>
</evidence>
<feature type="domain" description="Autotransporter" evidence="2">
    <location>
        <begin position="662"/>
        <end position="945"/>
    </location>
</feature>
<feature type="region of interest" description="Disordered" evidence="1">
    <location>
        <begin position="32"/>
        <end position="66"/>
    </location>
</feature>
<comment type="caution">
    <text evidence="3">The sequence shown here is derived from an EMBL/GenBank/DDBJ whole genome shotgun (WGS) entry which is preliminary data.</text>
</comment>
<protein>
    <submittedName>
        <fullName evidence="3">Autotransporter domain-containing protein</fullName>
    </submittedName>
</protein>
<dbReference type="EMBL" id="RBZU01000006">
    <property type="protein sequence ID" value="RKP53629.1"/>
    <property type="molecule type" value="Genomic_DNA"/>
</dbReference>
<dbReference type="GO" id="GO:0019867">
    <property type="term" value="C:outer membrane"/>
    <property type="evidence" value="ECO:0007669"/>
    <property type="project" value="InterPro"/>
</dbReference>
<evidence type="ECO:0000313" key="3">
    <source>
        <dbReference type="EMBL" id="RKP53629.1"/>
    </source>
</evidence>